<gene>
    <name evidence="2" type="ORF">H1D24_31190</name>
</gene>
<reference evidence="2 3" key="1">
    <citation type="submission" date="2020-07" db="EMBL/GenBank/DDBJ databases">
        <title>Streptomyces isolated from Indian soil.</title>
        <authorList>
            <person name="Mandal S."/>
            <person name="Maiti P.K."/>
        </authorList>
    </citation>
    <scope>NUCLEOTIDE SEQUENCE [LARGE SCALE GENOMIC DNA]</scope>
    <source>
        <strain evidence="2 3">PSKA28</strain>
    </source>
</reference>
<dbReference type="AlphaFoldDB" id="A0A7W0DRX6"/>
<keyword evidence="1" id="KW-1133">Transmembrane helix</keyword>
<evidence type="ECO:0000256" key="1">
    <source>
        <dbReference type="SAM" id="Phobius"/>
    </source>
</evidence>
<dbReference type="RefSeq" id="WP_181661076.1">
    <property type="nucleotide sequence ID" value="NZ_JACEHE010000025.1"/>
</dbReference>
<evidence type="ECO:0000313" key="3">
    <source>
        <dbReference type="Proteomes" id="UP000545761"/>
    </source>
</evidence>
<protein>
    <submittedName>
        <fullName evidence="2">Uncharacterized protein</fullName>
    </submittedName>
</protein>
<proteinExistence type="predicted"/>
<keyword evidence="1" id="KW-0812">Transmembrane</keyword>
<dbReference type="EMBL" id="JACEHE010000025">
    <property type="protein sequence ID" value="MBA2950144.1"/>
    <property type="molecule type" value="Genomic_DNA"/>
</dbReference>
<keyword evidence="1" id="KW-0472">Membrane</keyword>
<feature type="transmembrane region" description="Helical" evidence="1">
    <location>
        <begin position="12"/>
        <end position="35"/>
    </location>
</feature>
<accession>A0A7W0DRX6</accession>
<name>A0A7W0DRX6_9ACTN</name>
<comment type="caution">
    <text evidence="2">The sequence shown here is derived from an EMBL/GenBank/DDBJ whole genome shotgun (WGS) entry which is preliminary data.</text>
</comment>
<dbReference type="Proteomes" id="UP000545761">
    <property type="component" value="Unassembled WGS sequence"/>
</dbReference>
<sequence>MNAPTFLARASAAFVFALVGAAAGILLVAAFEALALEIGGVLTALAIGALTLCGAVVGVLLPPGHPRFHPR</sequence>
<feature type="transmembrane region" description="Helical" evidence="1">
    <location>
        <begin position="41"/>
        <end position="61"/>
    </location>
</feature>
<organism evidence="2 3">
    <name type="scientific">Streptomyces himalayensis subsp. himalayensis</name>
    <dbReference type="NCBI Taxonomy" id="2756131"/>
    <lineage>
        <taxon>Bacteria</taxon>
        <taxon>Bacillati</taxon>
        <taxon>Actinomycetota</taxon>
        <taxon>Actinomycetes</taxon>
        <taxon>Kitasatosporales</taxon>
        <taxon>Streptomycetaceae</taxon>
        <taxon>Streptomyces</taxon>
        <taxon>Streptomyces himalayensis</taxon>
    </lineage>
</organism>
<evidence type="ECO:0000313" key="2">
    <source>
        <dbReference type="EMBL" id="MBA2950144.1"/>
    </source>
</evidence>